<evidence type="ECO:0000256" key="1">
    <source>
        <dbReference type="ARBA" id="ARBA00006484"/>
    </source>
</evidence>
<dbReference type="EMBL" id="JANRHA010000009">
    <property type="protein sequence ID" value="MDG3015783.1"/>
    <property type="molecule type" value="Genomic_DNA"/>
</dbReference>
<evidence type="ECO:0000313" key="3">
    <source>
        <dbReference type="EMBL" id="MDG3015783.1"/>
    </source>
</evidence>
<dbReference type="PRINTS" id="PR00081">
    <property type="entry name" value="GDHRDH"/>
</dbReference>
<dbReference type="Pfam" id="PF13561">
    <property type="entry name" value="adh_short_C2"/>
    <property type="match status" value="1"/>
</dbReference>
<dbReference type="Proteomes" id="UP001152755">
    <property type="component" value="Unassembled WGS sequence"/>
</dbReference>
<dbReference type="AlphaFoldDB" id="A0A9X4M5S0"/>
<comment type="similarity">
    <text evidence="1">Belongs to the short-chain dehydrogenases/reductases (SDR) family.</text>
</comment>
<comment type="caution">
    <text evidence="3">The sequence shown here is derived from an EMBL/GenBank/DDBJ whole genome shotgun (WGS) entry which is preliminary data.</text>
</comment>
<dbReference type="GO" id="GO:0016491">
    <property type="term" value="F:oxidoreductase activity"/>
    <property type="evidence" value="ECO:0007669"/>
    <property type="project" value="UniProtKB-KW"/>
</dbReference>
<dbReference type="InterPro" id="IPR036291">
    <property type="entry name" value="NAD(P)-bd_dom_sf"/>
</dbReference>
<dbReference type="Gene3D" id="3.40.50.720">
    <property type="entry name" value="NAD(P)-binding Rossmann-like Domain"/>
    <property type="match status" value="1"/>
</dbReference>
<keyword evidence="2" id="KW-0560">Oxidoreductase</keyword>
<keyword evidence="4" id="KW-1185">Reference proteome</keyword>
<accession>A0A9X4M5S0</accession>
<proteinExistence type="inferred from homology"/>
<evidence type="ECO:0000256" key="2">
    <source>
        <dbReference type="ARBA" id="ARBA00023002"/>
    </source>
</evidence>
<dbReference type="PANTHER" id="PTHR43477:SF1">
    <property type="entry name" value="DIHYDROANTICAPSIN 7-DEHYDROGENASE"/>
    <property type="match status" value="1"/>
</dbReference>
<protein>
    <submittedName>
        <fullName evidence="3">SDR family oxidoreductase</fullName>
    </submittedName>
</protein>
<dbReference type="PANTHER" id="PTHR43477">
    <property type="entry name" value="DIHYDROANTICAPSIN 7-DEHYDROGENASE"/>
    <property type="match status" value="1"/>
</dbReference>
<gene>
    <name evidence="3" type="ORF">NVS88_14570</name>
</gene>
<dbReference type="InterPro" id="IPR002347">
    <property type="entry name" value="SDR_fam"/>
</dbReference>
<name>A0A9X4M5S0_9ACTN</name>
<evidence type="ECO:0000313" key="4">
    <source>
        <dbReference type="Proteomes" id="UP001152755"/>
    </source>
</evidence>
<reference evidence="3" key="1">
    <citation type="submission" date="2022-08" db="EMBL/GenBank/DDBJ databases">
        <title>Genome analysis of Corynebacteriales strain.</title>
        <authorList>
            <person name="Lee S.D."/>
        </authorList>
    </citation>
    <scope>NUCLEOTIDE SEQUENCE</scope>
    <source>
        <strain evidence="3">D3-21</strain>
    </source>
</reference>
<dbReference type="SUPFAM" id="SSF51735">
    <property type="entry name" value="NAD(P)-binding Rossmann-fold domains"/>
    <property type="match status" value="1"/>
</dbReference>
<organism evidence="3 4">
    <name type="scientific">Speluncibacter jeojiensis</name>
    <dbReference type="NCBI Taxonomy" id="2710754"/>
    <lineage>
        <taxon>Bacteria</taxon>
        <taxon>Bacillati</taxon>
        <taxon>Actinomycetota</taxon>
        <taxon>Actinomycetes</taxon>
        <taxon>Mycobacteriales</taxon>
        <taxon>Speluncibacteraceae</taxon>
        <taxon>Speluncibacter</taxon>
    </lineage>
</organism>
<dbReference type="RefSeq" id="WP_277831851.1">
    <property type="nucleotide sequence ID" value="NZ_JAAIVF010000002.1"/>
</dbReference>
<dbReference type="InterPro" id="IPR051122">
    <property type="entry name" value="SDR_DHRS6-like"/>
</dbReference>
<sequence>MATYALTGTASGLGAATRERLQSAGHRVIGVDRAGADVNVDLGSAAGRAEAVERVAELAAGSLDGFVPFAGLASTGGRAGSLLVAVNYFGAIEVLEGLRSLLAAGQDSSVVLISSNSTTTQPNWPVELAEACLAGDEDKARSLADGFGDLGGLQAYPATKAALAYYARTRSAEYIAQGIRLNAIAPGLIDTPMTDGLRGDQVTGAAIEQFIASTPIGRGGRPDEVAALVAFLLGAESSYFVGSVLFMDGGVDAAFRGKDWPRVWDLA</sequence>